<protein>
    <submittedName>
        <fullName evidence="12">Uncharacterized protein</fullName>
    </submittedName>
</protein>
<reference evidence="12" key="1">
    <citation type="submission" date="2021-01" db="EMBL/GenBank/DDBJ databases">
        <authorList>
            <person name="Eckstrom K.M.E."/>
        </authorList>
    </citation>
    <scope>NUCLEOTIDE SEQUENCE</scope>
    <source>
        <strain evidence="12">UVCC 0001</strain>
    </source>
</reference>
<comment type="subcellular location">
    <subcellularLocation>
        <location evidence="1">Nucleus</location>
        <location evidence="1">Nucleolus</location>
    </subcellularLocation>
</comment>
<feature type="compositionally biased region" description="Basic and acidic residues" evidence="9">
    <location>
        <begin position="258"/>
        <end position="271"/>
    </location>
</feature>
<feature type="compositionally biased region" description="Polar residues" evidence="9">
    <location>
        <begin position="457"/>
        <end position="473"/>
    </location>
</feature>
<evidence type="ECO:0000313" key="12">
    <source>
        <dbReference type="EMBL" id="KAK2077488.1"/>
    </source>
</evidence>
<organism evidence="12 13">
    <name type="scientific">Prototheca wickerhamii</name>
    <dbReference type="NCBI Taxonomy" id="3111"/>
    <lineage>
        <taxon>Eukaryota</taxon>
        <taxon>Viridiplantae</taxon>
        <taxon>Chlorophyta</taxon>
        <taxon>core chlorophytes</taxon>
        <taxon>Trebouxiophyceae</taxon>
        <taxon>Chlorellales</taxon>
        <taxon>Chlorellaceae</taxon>
        <taxon>Prototheca</taxon>
    </lineage>
</organism>
<evidence type="ECO:0000256" key="2">
    <source>
        <dbReference type="ARBA" id="ARBA00011003"/>
    </source>
</evidence>
<dbReference type="AlphaFoldDB" id="A0AAD9IH52"/>
<gene>
    <name evidence="12" type="ORF">QBZ16_004333</name>
</gene>
<dbReference type="InterPro" id="IPR057570">
    <property type="entry name" value="NOL9_C"/>
</dbReference>
<dbReference type="InterPro" id="IPR027417">
    <property type="entry name" value="P-loop_NTPase"/>
</dbReference>
<dbReference type="SUPFAM" id="SSF52540">
    <property type="entry name" value="P-loop containing nucleoside triphosphate hydrolases"/>
    <property type="match status" value="1"/>
</dbReference>
<dbReference type="PANTHER" id="PTHR12755:SF3">
    <property type="entry name" value="POLYNUCLEOTIDE 5'-HYDROXYL-KINASE NOL9"/>
    <property type="match status" value="1"/>
</dbReference>
<evidence type="ECO:0000256" key="4">
    <source>
        <dbReference type="ARBA" id="ARBA00022679"/>
    </source>
</evidence>
<dbReference type="Gene3D" id="3.40.50.300">
    <property type="entry name" value="P-loop containing nucleotide triphosphate hydrolases"/>
    <property type="match status" value="1"/>
</dbReference>
<dbReference type="InterPro" id="IPR045116">
    <property type="entry name" value="Clp1/Grc3"/>
</dbReference>
<evidence type="ECO:0000256" key="9">
    <source>
        <dbReference type="SAM" id="MobiDB-lite"/>
    </source>
</evidence>
<feature type="domain" description="NOL9 C-terminal" evidence="11">
    <location>
        <begin position="344"/>
        <end position="430"/>
    </location>
</feature>
<evidence type="ECO:0000259" key="10">
    <source>
        <dbReference type="Pfam" id="PF16575"/>
    </source>
</evidence>
<name>A0AAD9IH52_PROWI</name>
<dbReference type="InterPro" id="IPR032319">
    <property type="entry name" value="CLP1_P"/>
</dbReference>
<evidence type="ECO:0000256" key="1">
    <source>
        <dbReference type="ARBA" id="ARBA00004604"/>
    </source>
</evidence>
<accession>A0AAD9IH52</accession>
<evidence type="ECO:0000256" key="8">
    <source>
        <dbReference type="ARBA" id="ARBA00023242"/>
    </source>
</evidence>
<dbReference type="Pfam" id="PF25467">
    <property type="entry name" value="NOL9_C"/>
    <property type="match status" value="1"/>
</dbReference>
<evidence type="ECO:0000256" key="3">
    <source>
        <dbReference type="ARBA" id="ARBA00022552"/>
    </source>
</evidence>
<proteinExistence type="inferred from homology"/>
<dbReference type="Proteomes" id="UP001255856">
    <property type="component" value="Unassembled WGS sequence"/>
</dbReference>
<comment type="caution">
    <text evidence="12">The sequence shown here is derived from an EMBL/GenBank/DDBJ whole genome shotgun (WGS) entry which is preliminary data.</text>
</comment>
<comment type="similarity">
    <text evidence="2">Belongs to the Clp1 family. NOL9/GRC3 subfamily.</text>
</comment>
<feature type="domain" description="Clp1 P-loop" evidence="10">
    <location>
        <begin position="95"/>
        <end position="231"/>
    </location>
</feature>
<sequence length="473" mass="49581">MVLSLDPAPPAGADARYLVSAGDVVLRLEALPPGERLGDALGKPASQRFQAAGFRAWVEPGAAAGGGRLPALWLETAEQVRAMLEDQGATVAVLGAKKVGKSTFARLLVNTLLRSHREVALLETDCGQVEFGVPGLLTLSTVSAPLTGPPFLRQLAGPGAAAGAPRVVAPRPRGSARYVRCVAALAAARAAQLPRATPLVVNTHGWTRGVGQDVLAALLSDLRPGLVVQVSCGEPRKDLPDGDWWSEYTPSSVALGEEPAREAEPEGEGGRSARARRKAQAADAAHGPHYWLLPPVYGDAAAASAARGMSPVELRAAQWTHWARRCARAMGVPEGPAPADLLASAAPYAARWEDVAVEALFARRLTPDQTAVAVNGSVVGLCRARDGACLGVGLVRAVDGQNHRLYLLTDLAPEELEGVDVLQLGRLELPGTLLQSPSFRSPYMALHCLPTLGTGSGQSKSRNNIPRASQLKQ</sequence>
<keyword evidence="3" id="KW-0698">rRNA processing</keyword>
<feature type="region of interest" description="Disordered" evidence="9">
    <location>
        <begin position="454"/>
        <end position="473"/>
    </location>
</feature>
<keyword evidence="8" id="KW-0539">Nucleus</keyword>
<keyword evidence="13" id="KW-1185">Reference proteome</keyword>
<keyword evidence="6" id="KW-0418">Kinase</keyword>
<dbReference type="GO" id="GO:0005730">
    <property type="term" value="C:nucleolus"/>
    <property type="evidence" value="ECO:0007669"/>
    <property type="project" value="UniProtKB-SubCell"/>
</dbReference>
<keyword evidence="7" id="KW-0067">ATP-binding</keyword>
<dbReference type="GO" id="GO:0051731">
    <property type="term" value="F:polynucleotide 5'-hydroxyl-kinase activity"/>
    <property type="evidence" value="ECO:0007669"/>
    <property type="project" value="InterPro"/>
</dbReference>
<dbReference type="EMBL" id="JASFZW010000006">
    <property type="protein sequence ID" value="KAK2077488.1"/>
    <property type="molecule type" value="Genomic_DNA"/>
</dbReference>
<evidence type="ECO:0000259" key="11">
    <source>
        <dbReference type="Pfam" id="PF25467"/>
    </source>
</evidence>
<feature type="region of interest" description="Disordered" evidence="9">
    <location>
        <begin position="241"/>
        <end position="280"/>
    </location>
</feature>
<evidence type="ECO:0000256" key="5">
    <source>
        <dbReference type="ARBA" id="ARBA00022741"/>
    </source>
</evidence>
<keyword evidence="4" id="KW-0808">Transferase</keyword>
<dbReference type="PANTHER" id="PTHR12755">
    <property type="entry name" value="CLEAVAGE/POLYADENYLATION FACTOR IA SUBUNIT CLP1P"/>
    <property type="match status" value="1"/>
</dbReference>
<dbReference type="GO" id="GO:0000448">
    <property type="term" value="P:cleavage in ITS2 between 5.8S rRNA and LSU-rRNA of tricistronic rRNA transcript (SSU-rRNA, 5.8S rRNA, LSU-rRNA)"/>
    <property type="evidence" value="ECO:0007669"/>
    <property type="project" value="TreeGrafter"/>
</dbReference>
<dbReference type="GO" id="GO:0005524">
    <property type="term" value="F:ATP binding"/>
    <property type="evidence" value="ECO:0007669"/>
    <property type="project" value="UniProtKB-KW"/>
</dbReference>
<evidence type="ECO:0000256" key="6">
    <source>
        <dbReference type="ARBA" id="ARBA00022777"/>
    </source>
</evidence>
<evidence type="ECO:0000313" key="13">
    <source>
        <dbReference type="Proteomes" id="UP001255856"/>
    </source>
</evidence>
<keyword evidence="5" id="KW-0547">Nucleotide-binding</keyword>
<dbReference type="Pfam" id="PF16575">
    <property type="entry name" value="CLP1_P"/>
    <property type="match status" value="1"/>
</dbReference>
<evidence type="ECO:0000256" key="7">
    <source>
        <dbReference type="ARBA" id="ARBA00022840"/>
    </source>
</evidence>